<dbReference type="PANTHER" id="PTHR19211">
    <property type="entry name" value="ATP-BINDING TRANSPORT PROTEIN-RELATED"/>
    <property type="match status" value="1"/>
</dbReference>
<dbReference type="CDD" id="cd03221">
    <property type="entry name" value="ABCF_EF-3"/>
    <property type="match status" value="2"/>
</dbReference>
<gene>
    <name evidence="5" type="ORF">SP6_13_00080</name>
</gene>
<comment type="caution">
    <text evidence="5">The sequence shown here is derived from an EMBL/GenBank/DDBJ whole genome shotgun (WGS) entry which is preliminary data.</text>
</comment>
<evidence type="ECO:0000313" key="6">
    <source>
        <dbReference type="Proteomes" id="UP000032025"/>
    </source>
</evidence>
<evidence type="ECO:0000256" key="1">
    <source>
        <dbReference type="ARBA" id="ARBA00022737"/>
    </source>
</evidence>
<dbReference type="AlphaFoldDB" id="A0A0C9MPV1"/>
<sequence length="536" mass="56897">MSSFLTFSHLSAATPDGQALFHDLTFAVGTERIGLVGRNGSGKSTLLRIATGEAMPLSGSVHRTGTIGMLIQAWPEEDRVAEALGVAGPLAVLARIEAGGGTAADFDVADWMLPAAIDAALADMRLDGIDLHRPMGSLSGGERTRIGIARLAIARPDLLLLDEPTNNLDREGRAAIERLVAGWRGGLLVASHDRALLEHMDRIVELSPIGSRIVGGGWSVFAAARDAERALAEAERDRTDAALRATRLAAQTAREAKDRRDKAGRAFAAKGSEPKILLGARAERAENSGGLARRLADRQIGEAAQAHDAARARIEVLTPLTITLPATGLPPQAQTLAIEQATVDRGGRRFGPWSLAIHGPERVAITGRNGAGKSTLLRLASGDLTPLTGTIWRRDDRIAMLDQHVGLLNPDDTIFGNLRRLHPTLDDEAAHAACARFAFRNRDAQRVVGSLSGGERLRAGLAAVLSGPQPPWLLILDEPTNHLDIESIEVLECALKGFDGALLLVSHDARFLDAIGIGRTMAIDAVEEDGSVTKPG</sequence>
<dbReference type="Pfam" id="PF00005">
    <property type="entry name" value="ABC_tran"/>
    <property type="match status" value="2"/>
</dbReference>
<evidence type="ECO:0000256" key="2">
    <source>
        <dbReference type="ARBA" id="ARBA00022741"/>
    </source>
</evidence>
<evidence type="ECO:0000256" key="3">
    <source>
        <dbReference type="ARBA" id="ARBA00022840"/>
    </source>
</evidence>
<dbReference type="GO" id="GO:0016887">
    <property type="term" value="F:ATP hydrolysis activity"/>
    <property type="evidence" value="ECO:0007669"/>
    <property type="project" value="InterPro"/>
</dbReference>
<keyword evidence="6" id="KW-1185">Reference proteome</keyword>
<dbReference type="Gene3D" id="3.40.50.300">
    <property type="entry name" value="P-loop containing nucleotide triphosphate hydrolases"/>
    <property type="match status" value="2"/>
</dbReference>
<keyword evidence="1" id="KW-0677">Repeat</keyword>
<dbReference type="EMBL" id="BBJS01000013">
    <property type="protein sequence ID" value="GAN12756.1"/>
    <property type="molecule type" value="Genomic_DNA"/>
</dbReference>
<keyword evidence="2" id="KW-0547">Nucleotide-binding</keyword>
<dbReference type="InterPro" id="IPR003593">
    <property type="entry name" value="AAA+_ATPase"/>
</dbReference>
<accession>A0A0C9MPV1</accession>
<dbReference type="PANTHER" id="PTHR19211:SF6">
    <property type="entry name" value="BLL7188 PROTEIN"/>
    <property type="match status" value="1"/>
</dbReference>
<protein>
    <submittedName>
        <fullName evidence="5">DNA, contig: SP613</fullName>
    </submittedName>
</protein>
<dbReference type="InterPro" id="IPR050611">
    <property type="entry name" value="ABCF"/>
</dbReference>
<dbReference type="SMART" id="SM00382">
    <property type="entry name" value="AAA"/>
    <property type="match status" value="2"/>
</dbReference>
<dbReference type="InterPro" id="IPR027417">
    <property type="entry name" value="P-loop_NTPase"/>
</dbReference>
<dbReference type="PROSITE" id="PS00211">
    <property type="entry name" value="ABC_TRANSPORTER_1"/>
    <property type="match status" value="1"/>
</dbReference>
<keyword evidence="3" id="KW-0067">ATP-binding</keyword>
<dbReference type="GO" id="GO:0005524">
    <property type="term" value="F:ATP binding"/>
    <property type="evidence" value="ECO:0007669"/>
    <property type="project" value="UniProtKB-KW"/>
</dbReference>
<dbReference type="InterPro" id="IPR003439">
    <property type="entry name" value="ABC_transporter-like_ATP-bd"/>
</dbReference>
<dbReference type="GeneID" id="78525900"/>
<dbReference type="Proteomes" id="UP000032025">
    <property type="component" value="Unassembled WGS sequence"/>
</dbReference>
<dbReference type="InterPro" id="IPR017871">
    <property type="entry name" value="ABC_transporter-like_CS"/>
</dbReference>
<dbReference type="SUPFAM" id="SSF52540">
    <property type="entry name" value="P-loop containing nucleoside triphosphate hydrolases"/>
    <property type="match status" value="2"/>
</dbReference>
<proteinExistence type="predicted"/>
<dbReference type="PROSITE" id="PS50893">
    <property type="entry name" value="ABC_TRANSPORTER_2"/>
    <property type="match status" value="1"/>
</dbReference>
<name>A0A0C9MPV1_SPHPI</name>
<feature type="domain" description="ABC transporter" evidence="4">
    <location>
        <begin position="5"/>
        <end position="233"/>
    </location>
</feature>
<organism evidence="5 6">
    <name type="scientific">Sphingomonas paucimobilis NBRC 13935</name>
    <dbReference type="NCBI Taxonomy" id="1219050"/>
    <lineage>
        <taxon>Bacteria</taxon>
        <taxon>Pseudomonadati</taxon>
        <taxon>Pseudomonadota</taxon>
        <taxon>Alphaproteobacteria</taxon>
        <taxon>Sphingomonadales</taxon>
        <taxon>Sphingomonadaceae</taxon>
        <taxon>Sphingomonas</taxon>
    </lineage>
</organism>
<evidence type="ECO:0000259" key="4">
    <source>
        <dbReference type="PROSITE" id="PS50893"/>
    </source>
</evidence>
<evidence type="ECO:0000313" key="5">
    <source>
        <dbReference type="EMBL" id="GAN12756.1"/>
    </source>
</evidence>
<dbReference type="RefSeq" id="WP_007404318.1">
    <property type="nucleotide sequence ID" value="NZ_BBJS01000013.1"/>
</dbReference>
<reference evidence="5 6" key="1">
    <citation type="submission" date="2014-08" db="EMBL/GenBank/DDBJ databases">
        <title>Whole genome shotgun sequence of Sphingomonas paucimobilis NBRC 13935.</title>
        <authorList>
            <person name="Hosoyama A."/>
            <person name="Hashimoto M."/>
            <person name="Hosoyama Y."/>
            <person name="Noguchi M."/>
            <person name="Uohara A."/>
            <person name="Ohji S."/>
            <person name="Katano-Makiyama Y."/>
            <person name="Ichikawa N."/>
            <person name="Kimura A."/>
            <person name="Yamazoe A."/>
            <person name="Fujita N."/>
        </authorList>
    </citation>
    <scope>NUCLEOTIDE SEQUENCE [LARGE SCALE GENOMIC DNA]</scope>
    <source>
        <strain evidence="5 6">NBRC 13935</strain>
    </source>
</reference>